<dbReference type="Gene3D" id="1.10.510.10">
    <property type="entry name" value="Transferase(Phosphotransferase) domain 1"/>
    <property type="match status" value="1"/>
</dbReference>
<dbReference type="InterPro" id="IPR000719">
    <property type="entry name" value="Prot_kinase_dom"/>
</dbReference>
<dbReference type="Pfam" id="PF06293">
    <property type="entry name" value="Kdo"/>
    <property type="match status" value="1"/>
</dbReference>
<comment type="caution">
    <text evidence="2">The sequence shown here is derived from an EMBL/GenBank/DDBJ whole genome shotgun (WGS) entry which is preliminary data.</text>
</comment>
<dbReference type="InterPro" id="IPR008271">
    <property type="entry name" value="Ser/Thr_kinase_AS"/>
</dbReference>
<dbReference type="RefSeq" id="WP_168059324.1">
    <property type="nucleotide sequence ID" value="NZ_VTOW01000002.1"/>
</dbReference>
<sequence>MIDADIPVRGYSDSKWTGLIHQDDDRPGFRRMLPQLDEMLRMRRVSIFKEREDRIYGIVAPELYGGARPLFMKLDIYTRKIRLKKWLNNYVMSSRAEKSWNAAWDLIRIGLQTPTPVAMLEKRKWGGLQEALSLTEYLEDALPLQKHWDRGVPSAEKKPLSFLVASRVAYLHQSGFVHGDLKPSNLLIKQEKHGGYDVYFTDLESLFRVSKIQPSHRVRDMAALLSAFLGRTESFDQVRFFANYLRGEKMPRAEKRALAKKILEEAHRRKGRSRVKRGALSSI</sequence>
<evidence type="ECO:0000313" key="3">
    <source>
        <dbReference type="Proteomes" id="UP000534783"/>
    </source>
</evidence>
<organism evidence="2 3">
    <name type="scientific">Candidatus Manganitrophus noduliformans</name>
    <dbReference type="NCBI Taxonomy" id="2606439"/>
    <lineage>
        <taxon>Bacteria</taxon>
        <taxon>Pseudomonadati</taxon>
        <taxon>Nitrospirota</taxon>
        <taxon>Nitrospiria</taxon>
        <taxon>Candidatus Troglogloeales</taxon>
        <taxon>Candidatus Manganitrophaceae</taxon>
        <taxon>Candidatus Manganitrophus</taxon>
    </lineage>
</organism>
<dbReference type="AlphaFoldDB" id="A0A7X6DPL1"/>
<evidence type="ECO:0000259" key="1">
    <source>
        <dbReference type="PROSITE" id="PS50011"/>
    </source>
</evidence>
<dbReference type="Proteomes" id="UP000534783">
    <property type="component" value="Unassembled WGS sequence"/>
</dbReference>
<keyword evidence="3" id="KW-1185">Reference proteome</keyword>
<evidence type="ECO:0000313" key="2">
    <source>
        <dbReference type="EMBL" id="NKE70979.1"/>
    </source>
</evidence>
<dbReference type="PROSITE" id="PS00108">
    <property type="entry name" value="PROTEIN_KINASE_ST"/>
    <property type="match status" value="1"/>
</dbReference>
<name>A0A7X6DPL1_9BACT</name>
<feature type="domain" description="Protein kinase" evidence="1">
    <location>
        <begin position="56"/>
        <end position="283"/>
    </location>
</feature>
<dbReference type="GO" id="GO:0005524">
    <property type="term" value="F:ATP binding"/>
    <property type="evidence" value="ECO:0007669"/>
    <property type="project" value="InterPro"/>
</dbReference>
<dbReference type="SUPFAM" id="SSF56112">
    <property type="entry name" value="Protein kinase-like (PK-like)"/>
    <property type="match status" value="1"/>
</dbReference>
<dbReference type="EMBL" id="VTOW01000002">
    <property type="protein sequence ID" value="NKE70979.1"/>
    <property type="molecule type" value="Genomic_DNA"/>
</dbReference>
<dbReference type="GO" id="GO:0004672">
    <property type="term" value="F:protein kinase activity"/>
    <property type="evidence" value="ECO:0007669"/>
    <property type="project" value="InterPro"/>
</dbReference>
<dbReference type="PROSITE" id="PS50011">
    <property type="entry name" value="PROTEIN_KINASE_DOM"/>
    <property type="match status" value="1"/>
</dbReference>
<dbReference type="InterPro" id="IPR011009">
    <property type="entry name" value="Kinase-like_dom_sf"/>
</dbReference>
<proteinExistence type="predicted"/>
<accession>A0A7X6DPL1</accession>
<protein>
    <recommendedName>
        <fullName evidence="1">Protein kinase domain-containing protein</fullName>
    </recommendedName>
</protein>
<reference evidence="2 3" key="1">
    <citation type="journal article" date="2020" name="Nature">
        <title>Bacterial chemolithoautotrophy via manganese oxidation.</title>
        <authorList>
            <person name="Yu H."/>
            <person name="Leadbetter J.R."/>
        </authorList>
    </citation>
    <scope>NUCLEOTIDE SEQUENCE [LARGE SCALE GENOMIC DNA]</scope>
    <source>
        <strain evidence="2 3">Mn-1</strain>
    </source>
</reference>
<gene>
    <name evidence="2" type="ORF">MNODULE_09540</name>
</gene>